<proteinExistence type="inferred from homology"/>
<dbReference type="InterPro" id="IPR003362">
    <property type="entry name" value="Bact_transf"/>
</dbReference>
<feature type="transmembrane region" description="Helical" evidence="7">
    <location>
        <begin position="280"/>
        <end position="304"/>
    </location>
</feature>
<feature type="domain" description="Bacterial sugar transferase" evidence="8">
    <location>
        <begin position="275"/>
        <end position="458"/>
    </location>
</feature>
<dbReference type="NCBIfam" id="TIGR03013">
    <property type="entry name" value="EpsB_2"/>
    <property type="match status" value="1"/>
</dbReference>
<evidence type="ECO:0000259" key="8">
    <source>
        <dbReference type="Pfam" id="PF02397"/>
    </source>
</evidence>
<evidence type="ECO:0000256" key="5">
    <source>
        <dbReference type="ARBA" id="ARBA00022989"/>
    </source>
</evidence>
<evidence type="ECO:0000256" key="4">
    <source>
        <dbReference type="ARBA" id="ARBA00022692"/>
    </source>
</evidence>
<dbReference type="InterPro" id="IPR017464">
    <property type="entry name" value="Sugar_tfrase_EpsB_2"/>
</dbReference>
<organism evidence="9 10">
    <name type="scientific">Aerolutibacter ruishenii</name>
    <dbReference type="NCBI Taxonomy" id="686800"/>
    <lineage>
        <taxon>Bacteria</taxon>
        <taxon>Pseudomonadati</taxon>
        <taxon>Pseudomonadota</taxon>
        <taxon>Gammaproteobacteria</taxon>
        <taxon>Lysobacterales</taxon>
        <taxon>Lysobacteraceae</taxon>
        <taxon>Aerolutibacter</taxon>
    </lineage>
</organism>
<reference evidence="9 10" key="1">
    <citation type="journal article" date="2015" name="Stand. Genomic Sci.">
        <title>Genomic Encyclopedia of Bacterial and Archaeal Type Strains, Phase III: the genomes of soil and plant-associated and newly described type strains.</title>
        <authorList>
            <person name="Whitman W.B."/>
            <person name="Woyke T."/>
            <person name="Klenk H.P."/>
            <person name="Zhou Y."/>
            <person name="Lilburn T.G."/>
            <person name="Beck B.J."/>
            <person name="De Vos P."/>
            <person name="Vandamme P."/>
            <person name="Eisen J.A."/>
            <person name="Garrity G."/>
            <person name="Hugenholtz P."/>
            <person name="Kyrpides N.C."/>
        </authorList>
    </citation>
    <scope>NUCLEOTIDE SEQUENCE [LARGE SCALE GENOMIC DNA]</scope>
    <source>
        <strain evidence="9 10">CGMCC 1.10136</strain>
    </source>
</reference>
<feature type="transmembrane region" description="Helical" evidence="7">
    <location>
        <begin position="51"/>
        <end position="71"/>
    </location>
</feature>
<dbReference type="Proteomes" id="UP000316471">
    <property type="component" value="Unassembled WGS sequence"/>
</dbReference>
<evidence type="ECO:0000256" key="2">
    <source>
        <dbReference type="ARBA" id="ARBA00006464"/>
    </source>
</evidence>
<keyword evidence="4 7" id="KW-0812">Transmembrane</keyword>
<keyword evidence="10" id="KW-1185">Reference proteome</keyword>
<accession>A0A562LI06</accession>
<evidence type="ECO:0000256" key="7">
    <source>
        <dbReference type="SAM" id="Phobius"/>
    </source>
</evidence>
<comment type="caution">
    <text evidence="9">The sequence shown here is derived from an EMBL/GenBank/DDBJ whole genome shotgun (WGS) entry which is preliminary data.</text>
</comment>
<evidence type="ECO:0000256" key="3">
    <source>
        <dbReference type="ARBA" id="ARBA00022679"/>
    </source>
</evidence>
<dbReference type="EMBL" id="VLKP01000013">
    <property type="protein sequence ID" value="TWI07270.1"/>
    <property type="molecule type" value="Genomic_DNA"/>
</dbReference>
<keyword evidence="3 9" id="KW-0808">Transferase</keyword>
<dbReference type="GO" id="GO:0016020">
    <property type="term" value="C:membrane"/>
    <property type="evidence" value="ECO:0007669"/>
    <property type="project" value="UniProtKB-SubCell"/>
</dbReference>
<feature type="transmembrane region" description="Helical" evidence="7">
    <location>
        <begin position="83"/>
        <end position="104"/>
    </location>
</feature>
<evidence type="ECO:0000313" key="10">
    <source>
        <dbReference type="Proteomes" id="UP000316471"/>
    </source>
</evidence>
<dbReference type="AlphaFoldDB" id="A0A562LI06"/>
<dbReference type="Pfam" id="PF02397">
    <property type="entry name" value="Bac_transf"/>
    <property type="match status" value="1"/>
</dbReference>
<comment type="similarity">
    <text evidence="2">Belongs to the bacterial sugar transferase family.</text>
</comment>
<feature type="transmembrane region" description="Helical" evidence="7">
    <location>
        <begin position="110"/>
        <end position="133"/>
    </location>
</feature>
<dbReference type="RefSeq" id="WP_242006871.1">
    <property type="nucleotide sequence ID" value="NZ_VLKP01000013.1"/>
</dbReference>
<dbReference type="PANTHER" id="PTHR30576:SF0">
    <property type="entry name" value="UNDECAPRENYL-PHOSPHATE N-ACETYLGALACTOSAMINYL 1-PHOSPHATE TRANSFERASE-RELATED"/>
    <property type="match status" value="1"/>
</dbReference>
<comment type="subcellular location">
    <subcellularLocation>
        <location evidence="1">Membrane</location>
        <topology evidence="1">Multi-pass membrane protein</topology>
    </subcellularLocation>
</comment>
<dbReference type="GO" id="GO:0016780">
    <property type="term" value="F:phosphotransferase activity, for other substituted phosphate groups"/>
    <property type="evidence" value="ECO:0007669"/>
    <property type="project" value="TreeGrafter"/>
</dbReference>
<evidence type="ECO:0000256" key="1">
    <source>
        <dbReference type="ARBA" id="ARBA00004141"/>
    </source>
</evidence>
<dbReference type="PANTHER" id="PTHR30576">
    <property type="entry name" value="COLANIC BIOSYNTHESIS UDP-GLUCOSE LIPID CARRIER TRANSFERASE"/>
    <property type="match status" value="1"/>
</dbReference>
<protein>
    <submittedName>
        <fullName evidence="9">Sugar transferase (PEP-CTERM system associated)/exopolysaccharide biosynthesis polyprenyl glycosylphosphotransferase</fullName>
    </submittedName>
</protein>
<name>A0A562LI06_9GAMM</name>
<keyword evidence="6 7" id="KW-0472">Membrane</keyword>
<dbReference type="InterPro" id="IPR017475">
    <property type="entry name" value="EPS_sugar_tfrase"/>
</dbReference>
<feature type="transmembrane region" description="Helical" evidence="7">
    <location>
        <begin position="12"/>
        <end position="31"/>
    </location>
</feature>
<sequence length="464" mass="52922">MKALSTSRKSYAVLLLWMVELALIAAAVMVAAKIRLIESPDSYASFLQEGLLRIVPMPILITVSMAAFGLYQVHLRHNRMDFFLRLLMSFGFGGMGLLALYYAIPQTYVGRSIFAMAMVMAFFGVIVLRIAWLRLFRADVFKRRVIVLGAGHSADTINHRLRRRTDRQTFVLVGFLPVPDQPTMVPEQLLLATDFGLPELTRLLHVDEIVVAIDERRGGLPMEDLLVCAQRGIRVTDLSTLFERECGVVKLDIVDPSWLVFSGGFDHSVMRRLSKRFFDLAVACLLLLVAWPVMLLVALCIWWESGLPILYRQTRVGADGQHFEMLKFRSMRADAEQDGVARWCQRDDDRRTRVGTFIRTTHIDELPQLFNVLCGQMSFVGPRPERPQFVKVLSDEVRYYNVRHSVKPGLTGLAQVRCLYGASVQDQADRLTFDLFYVKNHNLVFDLMIMLQTVEAVLFRRGSR</sequence>
<gene>
    <name evidence="9" type="ORF">IP93_02790</name>
</gene>
<dbReference type="NCBIfam" id="TIGR03025">
    <property type="entry name" value="EPS_sugtrans"/>
    <property type="match status" value="1"/>
</dbReference>
<keyword evidence="5 7" id="KW-1133">Transmembrane helix</keyword>
<evidence type="ECO:0000256" key="6">
    <source>
        <dbReference type="ARBA" id="ARBA00023136"/>
    </source>
</evidence>
<evidence type="ECO:0000313" key="9">
    <source>
        <dbReference type="EMBL" id="TWI07270.1"/>
    </source>
</evidence>